<dbReference type="GO" id="GO:0006397">
    <property type="term" value="P:mRNA processing"/>
    <property type="evidence" value="ECO:0007669"/>
    <property type="project" value="UniProtKB-KW"/>
</dbReference>
<proteinExistence type="inferred from homology"/>
<evidence type="ECO:0000256" key="3">
    <source>
        <dbReference type="ARBA" id="ARBA00008218"/>
    </source>
</evidence>
<evidence type="ECO:0000256" key="5">
    <source>
        <dbReference type="ARBA" id="ARBA00014357"/>
    </source>
</evidence>
<evidence type="ECO:0000256" key="9">
    <source>
        <dbReference type="ARBA" id="ARBA00031864"/>
    </source>
</evidence>
<keyword evidence="13" id="KW-1185">Reference proteome</keyword>
<dbReference type="PANTHER" id="PTHR31077:SF1">
    <property type="entry name" value="U4_U6.U5 SMALL NUCLEAR RIBONUCLEOPROTEIN 27 KDA PROTEIN"/>
    <property type="match status" value="1"/>
</dbReference>
<evidence type="ECO:0000259" key="11">
    <source>
        <dbReference type="Pfam" id="PF08648"/>
    </source>
</evidence>
<gene>
    <name evidence="12" type="primary">SNRNP27</name>
</gene>
<evidence type="ECO:0000256" key="2">
    <source>
        <dbReference type="ARBA" id="ARBA00004123"/>
    </source>
</evidence>
<accession>A0A8C9NRC7</accession>
<comment type="subcellular location">
    <subcellularLocation>
        <location evidence="2">Nucleus</location>
    </subcellularLocation>
</comment>
<keyword evidence="6" id="KW-0507">mRNA processing</keyword>
<dbReference type="GO" id="GO:0071011">
    <property type="term" value="C:precatalytic spliceosome"/>
    <property type="evidence" value="ECO:0007669"/>
    <property type="project" value="TreeGrafter"/>
</dbReference>
<dbReference type="AlphaFoldDB" id="A0A8C9NRC7"/>
<evidence type="ECO:0000256" key="8">
    <source>
        <dbReference type="ARBA" id="ARBA00023242"/>
    </source>
</evidence>
<comment type="similarity">
    <text evidence="3">Belongs to the SNUT3 family.</text>
</comment>
<feature type="compositionally biased region" description="Basic residues" evidence="10">
    <location>
        <begin position="1"/>
        <end position="18"/>
    </location>
</feature>
<comment type="function">
    <text evidence="1">May play a role in mRNA splicing.</text>
</comment>
<evidence type="ECO:0000256" key="7">
    <source>
        <dbReference type="ARBA" id="ARBA00023187"/>
    </source>
</evidence>
<dbReference type="GO" id="GO:0046540">
    <property type="term" value="C:U4/U6 x U5 tri-snRNP complex"/>
    <property type="evidence" value="ECO:0007669"/>
    <property type="project" value="Ensembl"/>
</dbReference>
<reference evidence="12" key="1">
    <citation type="submission" date="2025-08" db="UniProtKB">
        <authorList>
            <consortium name="Ensembl"/>
        </authorList>
    </citation>
    <scope>IDENTIFICATION</scope>
</reference>
<name>A0A8C9NRC7_SERCA</name>
<dbReference type="Pfam" id="PF08648">
    <property type="entry name" value="SNRNP27"/>
    <property type="match status" value="1"/>
</dbReference>
<evidence type="ECO:0000256" key="6">
    <source>
        <dbReference type="ARBA" id="ARBA00022664"/>
    </source>
</evidence>
<evidence type="ECO:0000256" key="4">
    <source>
        <dbReference type="ARBA" id="ARBA00011825"/>
    </source>
</evidence>
<keyword evidence="7" id="KW-0508">mRNA splicing</keyword>
<evidence type="ECO:0000313" key="13">
    <source>
        <dbReference type="Proteomes" id="UP000694409"/>
    </source>
</evidence>
<evidence type="ECO:0000256" key="1">
    <source>
        <dbReference type="ARBA" id="ARBA00003632"/>
    </source>
</evidence>
<comment type="subunit">
    <text evidence="4">Part of a tri-snRNP complex.</text>
</comment>
<dbReference type="GO" id="GO:0008380">
    <property type="term" value="P:RNA splicing"/>
    <property type="evidence" value="ECO:0007669"/>
    <property type="project" value="UniProtKB-KW"/>
</dbReference>
<dbReference type="GeneTree" id="ENSGT00730000111237"/>
<dbReference type="Ensembl" id="ENSSCAT00000024555.1">
    <property type="protein sequence ID" value="ENSSCAP00000022035.1"/>
    <property type="gene ID" value="ENSSCAG00000015840.1"/>
</dbReference>
<keyword evidence="8" id="KW-0539">Nucleus</keyword>
<dbReference type="Proteomes" id="UP000694409">
    <property type="component" value="Unassembled WGS sequence"/>
</dbReference>
<dbReference type="PANTHER" id="PTHR31077">
    <property type="entry name" value="U4/U6.U5 SMALL NUCLEAR RIBONUCLEOPROTEIN 27 KDA PROTEIN"/>
    <property type="match status" value="1"/>
</dbReference>
<reference evidence="12" key="2">
    <citation type="submission" date="2025-09" db="UniProtKB">
        <authorList>
            <consortium name="Ensembl"/>
        </authorList>
    </citation>
    <scope>IDENTIFICATION</scope>
</reference>
<sequence length="125" mass="14112">MRRRRSSRTPRRSGRSRVRGGFPPGAPPGAPWGQGQPRDTWMSGNPNIRVCSVPDFLPSEEDLQGKTEEEIEMMKMMGFASFDTTKGKKVDGAANAYAINVSQKRKYRQYMNRKGGFNRPLDFIA</sequence>
<organism evidence="12 13">
    <name type="scientific">Serinus canaria</name>
    <name type="common">Island canary</name>
    <name type="synonym">Fringilla canaria</name>
    <dbReference type="NCBI Taxonomy" id="9135"/>
    <lineage>
        <taxon>Eukaryota</taxon>
        <taxon>Metazoa</taxon>
        <taxon>Chordata</taxon>
        <taxon>Craniata</taxon>
        <taxon>Vertebrata</taxon>
        <taxon>Euteleostomi</taxon>
        <taxon>Archelosauria</taxon>
        <taxon>Archosauria</taxon>
        <taxon>Dinosauria</taxon>
        <taxon>Saurischia</taxon>
        <taxon>Theropoda</taxon>
        <taxon>Coelurosauria</taxon>
        <taxon>Aves</taxon>
        <taxon>Neognathae</taxon>
        <taxon>Neoaves</taxon>
        <taxon>Telluraves</taxon>
        <taxon>Australaves</taxon>
        <taxon>Passeriformes</taxon>
        <taxon>Passeroidea</taxon>
        <taxon>Fringillidae</taxon>
        <taxon>Carduelinae</taxon>
        <taxon>Serinus</taxon>
    </lineage>
</organism>
<protein>
    <recommendedName>
        <fullName evidence="5">U4/U6.U5 small nuclear ribonucleoprotein 27 kDa protein</fullName>
    </recommendedName>
    <alternativeName>
        <fullName evidence="9">U4/U6.U5 tri-snRNP-associated protein 3</fullName>
    </alternativeName>
</protein>
<dbReference type="InterPro" id="IPR013957">
    <property type="entry name" value="SNRNP27"/>
</dbReference>
<evidence type="ECO:0000256" key="10">
    <source>
        <dbReference type="SAM" id="MobiDB-lite"/>
    </source>
</evidence>
<evidence type="ECO:0000313" key="12">
    <source>
        <dbReference type="Ensembl" id="ENSSCAP00000022035.1"/>
    </source>
</evidence>
<feature type="region of interest" description="Disordered" evidence="10">
    <location>
        <begin position="1"/>
        <end position="45"/>
    </location>
</feature>
<feature type="domain" description="U4/U6.U5 small nuclear ribonucleoprotein 27kDa protein" evidence="11">
    <location>
        <begin position="68"/>
        <end position="123"/>
    </location>
</feature>